<dbReference type="Pfam" id="PF20249">
    <property type="entry name" value="VasX_N"/>
    <property type="match status" value="1"/>
</dbReference>
<dbReference type="CDD" id="cd20707">
    <property type="entry name" value="MIX_III"/>
    <property type="match status" value="1"/>
</dbReference>
<keyword evidence="1" id="KW-1133">Transmembrane helix</keyword>
<dbReference type="AlphaFoldDB" id="A0AAN0RYE9"/>
<proteinExistence type="predicted"/>
<keyword evidence="4" id="KW-1185">Reference proteome</keyword>
<name>A0AAN0RYE9_9BURK</name>
<feature type="domain" description="Toxin VasX N-terminal region" evidence="2">
    <location>
        <begin position="25"/>
        <end position="190"/>
    </location>
</feature>
<dbReference type="NCBIfam" id="NF041559">
    <property type="entry name" value="BTH_I2691_fam"/>
    <property type="match status" value="1"/>
</dbReference>
<keyword evidence="1" id="KW-0472">Membrane</keyword>
<evidence type="ECO:0000259" key="2">
    <source>
        <dbReference type="Pfam" id="PF20249"/>
    </source>
</evidence>
<organism evidence="3 4">
    <name type="scientific">Burkholderia cenocepacia</name>
    <dbReference type="NCBI Taxonomy" id="95486"/>
    <lineage>
        <taxon>Bacteria</taxon>
        <taxon>Pseudomonadati</taxon>
        <taxon>Pseudomonadota</taxon>
        <taxon>Betaproteobacteria</taxon>
        <taxon>Burkholderiales</taxon>
        <taxon>Burkholderiaceae</taxon>
        <taxon>Burkholderia</taxon>
        <taxon>Burkholderia cepacia complex</taxon>
    </lineage>
</organism>
<dbReference type="EMBL" id="CP007784">
    <property type="protein sequence ID" value="AIO36362.1"/>
    <property type="molecule type" value="Genomic_DNA"/>
</dbReference>
<sequence length="1051" mass="112951">MADGKYAQNANAAAAGAPHCSAGGCPSCVKAGLPVLLVRPALAEKKYADAKKAAIAKLKPGVADVGLSYFGYTMRTLRGGYVYAYYERPHTPELKEQKGWQAFQVDSGGYMTPYSLGELPLPGKAPAFACQRTAGYAAAMLFVIPNAAETQRVWIGFSDTPWSEKVRNAYANPKNEALRRQRMVCIDAPHAQCERSVPLTEGEIGKIVEEYNANYAVASAALYGDDNAFPLRKPARMDPKGGRRETAKDIYDQAVEIVKKSQTFDIGKAMIVSVPDAVGVTHEAANFRITVPKKAKTMLKGDGYWKLQSAMCIKGLVDTLQQQYSHIGNLSGMSGDPNTYMARDQFDAMKASGNLPPGATFMPQTISGTGMFAGTYTNPSMGIVAIPEDELPAEQIKKKLGNNYQNFLDQYQSACNDDSRLLAAIEPDYGAWLKSPARKLVTEHDCDDTTRQDGVYYAVLVCMVCHGGHITDAGLQWFADFMQDNPGDKNNLLIRAMLGNQQDFFTWFKDKDQRSKTIDESKALFDVIEELESKHKGGELIGALARNLPQLRALASLWSFSLVSLLSASCLALRRLKNPPSPVLIQKVELAIARIGVTSVGKNGIRVTRVKASYRQAKFYWREVASAKGSNEGGRSTSKVGDTRTVSVSRSGGGAFDVSGKSGTMEVFVFERVGVTATTTVVAQLPADMGELKKFARKVGELLREGGTVLSAAGGWLQILSLQDAIDKYKYGNDDERLDGVLGIGSASLGCAAALLEIGQAAAKKWEAAGAALGTKVMLGVVATIAAGFDSATAIMKAASRYTRDNMGAFTAYTIQAIFFVAATVASGAGFLEAIGALSMTGGFGLSWTGWGLVLVAIGMAAGYLAQLLQSRPAEEWAARTIWGRAKDKWGSLAREQEESNKLLLGISVDFSYKDGFWDLAGRSMGAGIMGGLPMPGGNNSNPMDYREVYLRLRIPVGLRAQLDWVARIYGKSKKGGSTLLLERVGGSARPSGLAAGGASALAKLNAEVKDQDQDIRLSLDLSVIEFSGAYAEVAVETKDGEEVLNERLPN</sequence>
<dbReference type="InterPro" id="IPR046864">
    <property type="entry name" value="VasX_N"/>
</dbReference>
<feature type="transmembrane region" description="Helical" evidence="1">
    <location>
        <begin position="844"/>
        <end position="866"/>
    </location>
</feature>
<dbReference type="Proteomes" id="UP000029413">
    <property type="component" value="Chromosome 2"/>
</dbReference>
<keyword evidence="1" id="KW-0812">Transmembrane</keyword>
<feature type="transmembrane region" description="Helical" evidence="1">
    <location>
        <begin position="768"/>
        <end position="789"/>
    </location>
</feature>
<feature type="transmembrane region" description="Helical" evidence="1">
    <location>
        <begin position="810"/>
        <end position="832"/>
    </location>
</feature>
<gene>
    <name evidence="3" type="ORF">DM39_6146</name>
</gene>
<dbReference type="InterPro" id="IPR048126">
    <property type="entry name" value="Toxin_VasX"/>
</dbReference>
<evidence type="ECO:0000313" key="4">
    <source>
        <dbReference type="Proteomes" id="UP000029413"/>
    </source>
</evidence>
<protein>
    <recommendedName>
        <fullName evidence="2">Toxin VasX N-terminal region domain-containing protein</fullName>
    </recommendedName>
</protein>
<reference evidence="3 4" key="1">
    <citation type="submission" date="2014-05" db="EMBL/GenBank/DDBJ databases">
        <authorList>
            <person name="Bishop-Lilly K.A."/>
            <person name="Broomall S.M."/>
            <person name="Chain P.S."/>
            <person name="Chertkov O."/>
            <person name="Coyne S.R."/>
            <person name="Daligault H.E."/>
            <person name="Davenport K.W."/>
            <person name="Erkkila T."/>
            <person name="Frey K.G."/>
            <person name="Gibbons H.S."/>
            <person name="Gu W."/>
            <person name="Jaissle J."/>
            <person name="Johnson S.L."/>
            <person name="Koroleva G.I."/>
            <person name="Ladner J.T."/>
            <person name="Lo C.-C."/>
            <person name="Minogue T.D."/>
            <person name="Munk C."/>
            <person name="Palacios G.F."/>
            <person name="Redden C.L."/>
            <person name="Rosenzweig C.N."/>
            <person name="Scholz M.B."/>
            <person name="Teshima H."/>
            <person name="Xu Y."/>
        </authorList>
    </citation>
    <scope>NUCLEOTIDE SEQUENCE [LARGE SCALE GENOMIC DNA]</scope>
    <source>
        <strain evidence="3 4">DDS 22E-1</strain>
    </source>
</reference>
<dbReference type="PROSITE" id="PS51257">
    <property type="entry name" value="PROKAR_LIPOPROTEIN"/>
    <property type="match status" value="1"/>
</dbReference>
<accession>A0AAN0RYE9</accession>
<evidence type="ECO:0000313" key="3">
    <source>
        <dbReference type="EMBL" id="AIO36362.1"/>
    </source>
</evidence>
<dbReference type="KEGG" id="bcen:DM39_6146"/>
<evidence type="ECO:0000256" key="1">
    <source>
        <dbReference type="SAM" id="Phobius"/>
    </source>
</evidence>